<sequence>MSRRPSICGLEQKLRAALLELKASREFLISERDDHKTEIRSVTFMNTKLKGELTEMNVKCNDLTDQRDRLQVLVNEMDTVAISTSSHYCRFKRLTRRMRTGLTKVPCGSLDSVACDAPETMSQRPRASRRTVWEALP</sequence>
<dbReference type="EMBL" id="BGZK01000012">
    <property type="protein sequence ID" value="GBP04137.1"/>
    <property type="molecule type" value="Genomic_DNA"/>
</dbReference>
<dbReference type="Proteomes" id="UP000299102">
    <property type="component" value="Unassembled WGS sequence"/>
</dbReference>
<gene>
    <name evidence="1" type="ORF">EVAR_74861_1</name>
</gene>
<dbReference type="OrthoDB" id="7474798at2759"/>
<organism evidence="1 2">
    <name type="scientific">Eumeta variegata</name>
    <name type="common">Bagworm moth</name>
    <name type="synonym">Eumeta japonica</name>
    <dbReference type="NCBI Taxonomy" id="151549"/>
    <lineage>
        <taxon>Eukaryota</taxon>
        <taxon>Metazoa</taxon>
        <taxon>Ecdysozoa</taxon>
        <taxon>Arthropoda</taxon>
        <taxon>Hexapoda</taxon>
        <taxon>Insecta</taxon>
        <taxon>Pterygota</taxon>
        <taxon>Neoptera</taxon>
        <taxon>Endopterygota</taxon>
        <taxon>Lepidoptera</taxon>
        <taxon>Glossata</taxon>
        <taxon>Ditrysia</taxon>
        <taxon>Tineoidea</taxon>
        <taxon>Psychidae</taxon>
        <taxon>Oiketicinae</taxon>
        <taxon>Eumeta</taxon>
    </lineage>
</organism>
<proteinExistence type="predicted"/>
<reference evidence="1 2" key="1">
    <citation type="journal article" date="2019" name="Commun. Biol.">
        <title>The bagworm genome reveals a unique fibroin gene that provides high tensile strength.</title>
        <authorList>
            <person name="Kono N."/>
            <person name="Nakamura H."/>
            <person name="Ohtoshi R."/>
            <person name="Tomita M."/>
            <person name="Numata K."/>
            <person name="Arakawa K."/>
        </authorList>
    </citation>
    <scope>NUCLEOTIDE SEQUENCE [LARGE SCALE GENOMIC DNA]</scope>
</reference>
<protein>
    <submittedName>
        <fullName evidence="1">Uncharacterized protein</fullName>
    </submittedName>
</protein>
<accession>A0A4C1SS24</accession>
<comment type="caution">
    <text evidence="1">The sequence shown here is derived from an EMBL/GenBank/DDBJ whole genome shotgun (WGS) entry which is preliminary data.</text>
</comment>
<dbReference type="AlphaFoldDB" id="A0A4C1SS24"/>
<evidence type="ECO:0000313" key="2">
    <source>
        <dbReference type="Proteomes" id="UP000299102"/>
    </source>
</evidence>
<evidence type="ECO:0000313" key="1">
    <source>
        <dbReference type="EMBL" id="GBP04137.1"/>
    </source>
</evidence>
<keyword evidence="2" id="KW-1185">Reference proteome</keyword>
<name>A0A4C1SS24_EUMVA</name>